<protein>
    <submittedName>
        <fullName evidence="3">Uncharacterized protein LOC107483001</fullName>
    </submittedName>
</protein>
<proteinExistence type="predicted"/>
<reference evidence="3" key="2">
    <citation type="submission" date="2025-08" db="UniProtKB">
        <authorList>
            <consortium name="RefSeq"/>
        </authorList>
    </citation>
    <scope>IDENTIFICATION</scope>
    <source>
        <tissue evidence="3">Whole plant</tissue>
    </source>
</reference>
<reference evidence="2" key="1">
    <citation type="journal article" date="2016" name="Nat. Genet.">
        <title>The genome sequences of Arachis duranensis and Arachis ipaensis, the diploid ancestors of cultivated peanut.</title>
        <authorList>
            <person name="Bertioli D.J."/>
            <person name="Cannon S.B."/>
            <person name="Froenicke L."/>
            <person name="Huang G."/>
            <person name="Farmer A.D."/>
            <person name="Cannon E.K."/>
            <person name="Liu X."/>
            <person name="Gao D."/>
            <person name="Clevenger J."/>
            <person name="Dash S."/>
            <person name="Ren L."/>
            <person name="Moretzsohn M.C."/>
            <person name="Shirasawa K."/>
            <person name="Huang W."/>
            <person name="Vidigal B."/>
            <person name="Abernathy B."/>
            <person name="Chu Y."/>
            <person name="Niederhuth C.E."/>
            <person name="Umale P."/>
            <person name="Araujo A.C."/>
            <person name="Kozik A."/>
            <person name="Kim K.D."/>
            <person name="Burow M.D."/>
            <person name="Varshney R.K."/>
            <person name="Wang X."/>
            <person name="Zhang X."/>
            <person name="Barkley N."/>
            <person name="Guimaraes P.M."/>
            <person name="Isobe S."/>
            <person name="Guo B."/>
            <person name="Liao B."/>
            <person name="Stalker H.T."/>
            <person name="Schmitz R.J."/>
            <person name="Scheffler B.E."/>
            <person name="Leal-Bertioli S.C."/>
            <person name="Xun X."/>
            <person name="Jackson S.A."/>
            <person name="Michelmore R."/>
            <person name="Ozias-Akins P."/>
        </authorList>
    </citation>
    <scope>NUCLEOTIDE SEQUENCE [LARGE SCALE GENOMIC DNA]</scope>
    <source>
        <strain evidence="2">cv. V14167</strain>
    </source>
</reference>
<keyword evidence="2" id="KW-1185">Reference proteome</keyword>
<gene>
    <name evidence="3" type="primary">LOC107483001</name>
</gene>
<dbReference type="Proteomes" id="UP000515211">
    <property type="component" value="Chromosome 4"/>
</dbReference>
<feature type="domain" description="Retrotransposon gag" evidence="1">
    <location>
        <begin position="47"/>
        <end position="138"/>
    </location>
</feature>
<dbReference type="RefSeq" id="XP_015959085.1">
    <property type="nucleotide sequence ID" value="XM_016103599.1"/>
</dbReference>
<dbReference type="InterPro" id="IPR005162">
    <property type="entry name" value="Retrotrans_gag_dom"/>
</dbReference>
<organism evidence="2 3">
    <name type="scientific">Arachis duranensis</name>
    <name type="common">Wild peanut</name>
    <dbReference type="NCBI Taxonomy" id="130453"/>
    <lineage>
        <taxon>Eukaryota</taxon>
        <taxon>Viridiplantae</taxon>
        <taxon>Streptophyta</taxon>
        <taxon>Embryophyta</taxon>
        <taxon>Tracheophyta</taxon>
        <taxon>Spermatophyta</taxon>
        <taxon>Magnoliopsida</taxon>
        <taxon>eudicotyledons</taxon>
        <taxon>Gunneridae</taxon>
        <taxon>Pentapetalae</taxon>
        <taxon>rosids</taxon>
        <taxon>fabids</taxon>
        <taxon>Fabales</taxon>
        <taxon>Fabaceae</taxon>
        <taxon>Papilionoideae</taxon>
        <taxon>50 kb inversion clade</taxon>
        <taxon>dalbergioids sensu lato</taxon>
        <taxon>Dalbergieae</taxon>
        <taxon>Pterocarpus clade</taxon>
        <taxon>Arachis</taxon>
    </lineage>
</organism>
<sequence>MKAKVPRNFKSPDMDRYDGTIDPKHHFSNFKSRRYLADVSDATRCKAFPMTLTKAAMKWFDSLPPKSVTSFEDLSCKFLMRFSIQKDKIKHVPSLLGVKQEVREPLRDYMKRFNKTCLEIQDLPTEAVIMVLVNGLREGPFFQSISKVVFVYKDRTLRHGHRDTKPCLSKETWTKTVCPKTLN</sequence>
<evidence type="ECO:0000313" key="3">
    <source>
        <dbReference type="RefSeq" id="XP_015959085.1"/>
    </source>
</evidence>
<dbReference type="PANTHER" id="PTHR33223:SF10">
    <property type="entry name" value="AMINOTRANSFERASE-LIKE PLANT MOBILE DOMAIN-CONTAINING PROTEIN"/>
    <property type="match status" value="1"/>
</dbReference>
<name>A0A6P4CYN6_ARADU</name>
<dbReference type="PANTHER" id="PTHR33223">
    <property type="entry name" value="CCHC-TYPE DOMAIN-CONTAINING PROTEIN"/>
    <property type="match status" value="1"/>
</dbReference>
<evidence type="ECO:0000259" key="1">
    <source>
        <dbReference type="Pfam" id="PF03732"/>
    </source>
</evidence>
<accession>A0A6P4CYN6</accession>
<evidence type="ECO:0000313" key="2">
    <source>
        <dbReference type="Proteomes" id="UP000515211"/>
    </source>
</evidence>
<dbReference type="AlphaFoldDB" id="A0A6P4CYN6"/>
<dbReference type="GeneID" id="107483001"/>
<dbReference type="Pfam" id="PF03732">
    <property type="entry name" value="Retrotrans_gag"/>
    <property type="match status" value="1"/>
</dbReference>
<dbReference type="KEGG" id="adu:107483001"/>